<name>A0ABX0TXZ1_9SPHN</name>
<sequence>MRVALLLAGGEGRRFGRRDKLLEHVGGEPLLAHALRAARAGAQRTILVLPPGFARRRALVKRLRWPGLMIRTAPDARAGIGASLSAGLRALRPVDHEAVIFLADMPFARSGRHRLTAGCDALRPIWAGQPGHPVLVRTAAIRGWTVPSEAGLAALLDRRQIAEVAGSEGCIIDIDTPAALRRLRYRIATRAGAFRMAKGSYRC</sequence>
<dbReference type="GO" id="GO:0061602">
    <property type="term" value="F:molybdenum cofactor cytidylyltransferase activity"/>
    <property type="evidence" value="ECO:0007669"/>
    <property type="project" value="UniProtKB-EC"/>
</dbReference>
<dbReference type="SUPFAM" id="SSF53448">
    <property type="entry name" value="Nucleotide-diphospho-sugar transferases"/>
    <property type="match status" value="1"/>
</dbReference>
<dbReference type="RefSeq" id="WP_167074326.1">
    <property type="nucleotide sequence ID" value="NZ_JAAOZC010000008.1"/>
</dbReference>
<keyword evidence="1" id="KW-0460">Magnesium</keyword>
<organism evidence="3 4">
    <name type="scientific">Sphingomonas vulcanisoli</name>
    <dbReference type="NCBI Taxonomy" id="1658060"/>
    <lineage>
        <taxon>Bacteria</taxon>
        <taxon>Pseudomonadati</taxon>
        <taxon>Pseudomonadota</taxon>
        <taxon>Alphaproteobacteria</taxon>
        <taxon>Sphingomonadales</taxon>
        <taxon>Sphingomonadaceae</taxon>
        <taxon>Sphingomonas</taxon>
    </lineage>
</organism>
<keyword evidence="3" id="KW-0808">Transferase</keyword>
<evidence type="ECO:0000313" key="3">
    <source>
        <dbReference type="EMBL" id="NIJ09064.1"/>
    </source>
</evidence>
<keyword evidence="4" id="KW-1185">Reference proteome</keyword>
<keyword evidence="3" id="KW-0548">Nucleotidyltransferase</keyword>
<protein>
    <submittedName>
        <fullName evidence="3">Molybdenum cofactor cytidylyltransferase</fullName>
        <ecNumber evidence="3">2.7.7.76</ecNumber>
    </submittedName>
</protein>
<dbReference type="PANTHER" id="PTHR43777">
    <property type="entry name" value="MOLYBDENUM COFACTOR CYTIDYLYLTRANSFERASE"/>
    <property type="match status" value="1"/>
</dbReference>
<gene>
    <name evidence="3" type="ORF">FHS31_002696</name>
</gene>
<evidence type="ECO:0000313" key="4">
    <source>
        <dbReference type="Proteomes" id="UP000727456"/>
    </source>
</evidence>
<dbReference type="EMBL" id="JAAOZC010000008">
    <property type="protein sequence ID" value="NIJ09064.1"/>
    <property type="molecule type" value="Genomic_DNA"/>
</dbReference>
<accession>A0ABX0TXZ1</accession>
<dbReference type="InterPro" id="IPR029044">
    <property type="entry name" value="Nucleotide-diphossugar_trans"/>
</dbReference>
<feature type="domain" description="MobA-like NTP transferase" evidence="2">
    <location>
        <begin position="4"/>
        <end position="157"/>
    </location>
</feature>
<dbReference type="EC" id="2.7.7.76" evidence="3"/>
<dbReference type="PANTHER" id="PTHR43777:SF1">
    <property type="entry name" value="MOLYBDENUM COFACTOR CYTIDYLYLTRANSFERASE"/>
    <property type="match status" value="1"/>
</dbReference>
<comment type="caution">
    <text evidence="3">The sequence shown here is derived from an EMBL/GenBank/DDBJ whole genome shotgun (WGS) entry which is preliminary data.</text>
</comment>
<dbReference type="Proteomes" id="UP000727456">
    <property type="component" value="Unassembled WGS sequence"/>
</dbReference>
<evidence type="ECO:0000256" key="1">
    <source>
        <dbReference type="ARBA" id="ARBA00022842"/>
    </source>
</evidence>
<reference evidence="3 4" key="1">
    <citation type="submission" date="2020-03" db="EMBL/GenBank/DDBJ databases">
        <title>Genomic Encyclopedia of Type Strains, Phase III (KMG-III): the genomes of soil and plant-associated and newly described type strains.</title>
        <authorList>
            <person name="Whitman W."/>
        </authorList>
    </citation>
    <scope>NUCLEOTIDE SEQUENCE [LARGE SCALE GENOMIC DNA]</scope>
    <source>
        <strain evidence="3 4">CECT 8804</strain>
    </source>
</reference>
<proteinExistence type="predicted"/>
<dbReference type="Pfam" id="PF12804">
    <property type="entry name" value="NTP_transf_3"/>
    <property type="match status" value="1"/>
</dbReference>
<dbReference type="Gene3D" id="3.90.550.10">
    <property type="entry name" value="Spore Coat Polysaccharide Biosynthesis Protein SpsA, Chain A"/>
    <property type="match status" value="1"/>
</dbReference>
<evidence type="ECO:0000259" key="2">
    <source>
        <dbReference type="Pfam" id="PF12804"/>
    </source>
</evidence>
<dbReference type="InterPro" id="IPR025877">
    <property type="entry name" value="MobA-like_NTP_Trfase"/>
</dbReference>